<dbReference type="CDD" id="cd01092">
    <property type="entry name" value="APP-like"/>
    <property type="match status" value="1"/>
</dbReference>
<evidence type="ECO:0000259" key="1">
    <source>
        <dbReference type="Pfam" id="PF00557"/>
    </source>
</evidence>
<protein>
    <submittedName>
        <fullName evidence="3">Peptidase M24</fullName>
    </submittedName>
</protein>
<dbReference type="InterPro" id="IPR000587">
    <property type="entry name" value="Creatinase_N"/>
</dbReference>
<evidence type="ECO:0000259" key="2">
    <source>
        <dbReference type="Pfam" id="PF01321"/>
    </source>
</evidence>
<dbReference type="Pfam" id="PF01321">
    <property type="entry name" value="Creatinase_N"/>
    <property type="match status" value="1"/>
</dbReference>
<reference evidence="3 4" key="1">
    <citation type="submission" date="2016-07" db="EMBL/GenBank/DDBJ databases">
        <title>Draft genome of Streptomyces diastatochromogenes.</title>
        <authorList>
            <person name="Podduturi R."/>
            <person name="Lukassen M.B."/>
            <person name="Clausen N."/>
            <person name="Nielsen J.L."/>
            <person name="Jorgensen N.O."/>
        </authorList>
    </citation>
    <scope>NUCLEOTIDE SEQUENCE [LARGE SCALE GENOMIC DNA]</scope>
    <source>
        <strain evidence="3 4">DSM 40608</strain>
    </source>
</reference>
<gene>
    <name evidence="3" type="ORF">BEK98_30285</name>
</gene>
<keyword evidence="4" id="KW-1185">Reference proteome</keyword>
<comment type="caution">
    <text evidence="3">The sequence shown here is derived from an EMBL/GenBank/DDBJ whole genome shotgun (WGS) entry which is preliminary data.</text>
</comment>
<dbReference type="Gene3D" id="3.90.230.10">
    <property type="entry name" value="Creatinase/methionine aminopeptidase superfamily"/>
    <property type="match status" value="1"/>
</dbReference>
<feature type="domain" description="Creatinase N-terminal" evidence="2">
    <location>
        <begin position="17"/>
        <end position="149"/>
    </location>
</feature>
<dbReference type="OrthoDB" id="9806388at2"/>
<evidence type="ECO:0000313" key="4">
    <source>
        <dbReference type="Proteomes" id="UP000215483"/>
    </source>
</evidence>
<dbReference type="Gene3D" id="3.40.350.10">
    <property type="entry name" value="Creatinase/prolidase N-terminal domain"/>
    <property type="match status" value="1"/>
</dbReference>
<dbReference type="RefSeq" id="WP_094220020.1">
    <property type="nucleotide sequence ID" value="NZ_MCGQ01000029.1"/>
</dbReference>
<sequence length="375" mass="40106">MTGSTPAPFTADDYRARMERAARAAADAGLAGLLVAPGPDMVWLTGYTPTAVTERLTVLVLTPGHDPVLVVPTLEAPDAEHATGASALSLRDWTDGKDPYAVTAALLDHSGRFGISDNTWAMHLLGLQRTLPGTSYASLTDALPMLRAVKDAAELELLAAAGAAADATFEEIRKVPFAGRRESDVGHDLADLLRRFGHSQVDFTIVGSGPNGANPHHEVGDRVIQHGDMVVLDFGGLKDGYGSDTTRTVHVGEPTEEERTVHDIVRAAQEAGFRAVRPGVACQEVDRAARAVITDAGYGEYFIHRTGHGIGVTTHEPPYMIEGEEQPLVPGMCFSVEPGIYLPGRFGVRIEDIVTVTEDGGRRLNNTTREMVIVD</sequence>
<dbReference type="Pfam" id="PF00557">
    <property type="entry name" value="Peptidase_M24"/>
    <property type="match status" value="1"/>
</dbReference>
<dbReference type="Proteomes" id="UP000215483">
    <property type="component" value="Unassembled WGS sequence"/>
</dbReference>
<dbReference type="AlphaFoldDB" id="A0A233S7B3"/>
<accession>A0A233S7B3</accession>
<dbReference type="InterPro" id="IPR036005">
    <property type="entry name" value="Creatinase/aminopeptidase-like"/>
</dbReference>
<dbReference type="SUPFAM" id="SSF53092">
    <property type="entry name" value="Creatinase/prolidase N-terminal domain"/>
    <property type="match status" value="1"/>
</dbReference>
<name>A0A233S7B3_STRDA</name>
<organism evidence="3 4">
    <name type="scientific">Streptomyces diastatochromogenes</name>
    <dbReference type="NCBI Taxonomy" id="42236"/>
    <lineage>
        <taxon>Bacteria</taxon>
        <taxon>Bacillati</taxon>
        <taxon>Actinomycetota</taxon>
        <taxon>Actinomycetes</taxon>
        <taxon>Kitasatosporales</taxon>
        <taxon>Streptomycetaceae</taxon>
        <taxon>Streptomyces</taxon>
    </lineage>
</organism>
<dbReference type="PANTHER" id="PTHR46112">
    <property type="entry name" value="AMINOPEPTIDASE"/>
    <property type="match status" value="1"/>
</dbReference>
<dbReference type="InterPro" id="IPR000994">
    <property type="entry name" value="Pept_M24"/>
</dbReference>
<feature type="domain" description="Peptidase M24" evidence="1">
    <location>
        <begin position="157"/>
        <end position="358"/>
    </location>
</feature>
<dbReference type="InterPro" id="IPR029149">
    <property type="entry name" value="Creatin/AminoP/Spt16_N"/>
</dbReference>
<dbReference type="PANTHER" id="PTHR46112:SF3">
    <property type="entry name" value="AMINOPEPTIDASE YPDF"/>
    <property type="match status" value="1"/>
</dbReference>
<proteinExistence type="predicted"/>
<dbReference type="EMBL" id="MCGQ01000029">
    <property type="protein sequence ID" value="OXY91557.1"/>
    <property type="molecule type" value="Genomic_DNA"/>
</dbReference>
<dbReference type="SUPFAM" id="SSF55920">
    <property type="entry name" value="Creatinase/aminopeptidase"/>
    <property type="match status" value="1"/>
</dbReference>
<dbReference type="InterPro" id="IPR050659">
    <property type="entry name" value="Peptidase_M24B"/>
</dbReference>
<evidence type="ECO:0000313" key="3">
    <source>
        <dbReference type="EMBL" id="OXY91557.1"/>
    </source>
</evidence>